<evidence type="ECO:0000313" key="7">
    <source>
        <dbReference type="Proteomes" id="UP000285209"/>
    </source>
</evidence>
<dbReference type="RefSeq" id="WP_118375504.1">
    <property type="nucleotide sequence ID" value="NZ_QRPB01000013.1"/>
</dbReference>
<dbReference type="EMBL" id="QRPB01000013">
    <property type="protein sequence ID" value="RHL77764.1"/>
    <property type="molecule type" value="Genomic_DNA"/>
</dbReference>
<dbReference type="PROSITE" id="PS51831">
    <property type="entry name" value="HD"/>
    <property type="match status" value="1"/>
</dbReference>
<evidence type="ECO:0000259" key="1">
    <source>
        <dbReference type="PROSITE" id="PS51831"/>
    </source>
</evidence>
<dbReference type="Proteomes" id="UP000285209">
    <property type="component" value="Unassembled WGS sequence"/>
</dbReference>
<reference evidence="5 6" key="1">
    <citation type="submission" date="2018-08" db="EMBL/GenBank/DDBJ databases">
        <title>A genome reference for cultivated species of the human gut microbiota.</title>
        <authorList>
            <person name="Zou Y."/>
            <person name="Xue W."/>
            <person name="Luo G."/>
        </authorList>
    </citation>
    <scope>NUCLEOTIDE SEQUENCE [LARGE SCALE GENOMIC DNA]</scope>
    <source>
        <strain evidence="4 5">AF36-2BH</strain>
        <strain evidence="3 6">AM48-7</strain>
        <strain evidence="2 7">AM54-25XD</strain>
    </source>
</reference>
<dbReference type="Gene3D" id="1.10.3210.10">
    <property type="entry name" value="Hypothetical protein af1432"/>
    <property type="match status" value="1"/>
</dbReference>
<name>A0A396FGL2_9FIRM</name>
<dbReference type="CDD" id="cd00077">
    <property type="entry name" value="HDc"/>
    <property type="match status" value="1"/>
</dbReference>
<proteinExistence type="predicted"/>
<dbReference type="Proteomes" id="UP000283431">
    <property type="component" value="Unassembled WGS sequence"/>
</dbReference>
<dbReference type="SUPFAM" id="SSF109604">
    <property type="entry name" value="HD-domain/PDEase-like"/>
    <property type="match status" value="1"/>
</dbReference>
<feature type="domain" description="HD" evidence="1">
    <location>
        <begin position="32"/>
        <end position="134"/>
    </location>
</feature>
<evidence type="ECO:0000313" key="5">
    <source>
        <dbReference type="Proteomes" id="UP000266698"/>
    </source>
</evidence>
<evidence type="ECO:0000313" key="4">
    <source>
        <dbReference type="EMBL" id="RHL77764.1"/>
    </source>
</evidence>
<dbReference type="PANTHER" id="PTHR40517:SF1">
    <property type="entry name" value="METAL-DEPENDENT PHOSPHOHYDROLASE, HD SUPERFAMILY-RELATED"/>
    <property type="match status" value="1"/>
</dbReference>
<dbReference type="PANTHER" id="PTHR40517">
    <property type="entry name" value="METAL-DEPENDENT PHOSPHOHYDROLASE, HD SUPERFAMILY-RELATED"/>
    <property type="match status" value="1"/>
</dbReference>
<dbReference type="InterPro" id="IPR039967">
    <property type="entry name" value="MJ1020-like"/>
</dbReference>
<dbReference type="InterPro" id="IPR006674">
    <property type="entry name" value="HD_domain"/>
</dbReference>
<evidence type="ECO:0000313" key="3">
    <source>
        <dbReference type="EMBL" id="RGZ74797.1"/>
    </source>
</evidence>
<sequence>MTYDEIKKNKEVCECLKKGNENLGVLGFTDHSTAHCTMVAKRAAYILKKFGYSESDIEMVKIAGFMHDIGNVVNRSRHAEYGAILANEILKETDMSLKDRITVVSAIGHHDESTGGATDPISAALIIADKTDVRRNRVRNKAKENFDIHDRVNYAVTDAALKINMDKKVIALNLQIDTKICSMYEYFEIFLGRMMMCRGAAEVLGATFKLTANGSKVL</sequence>
<organism evidence="4 5">
    <name type="scientific">Agathobacter rectalis</name>
    <dbReference type="NCBI Taxonomy" id="39491"/>
    <lineage>
        <taxon>Bacteria</taxon>
        <taxon>Bacillati</taxon>
        <taxon>Bacillota</taxon>
        <taxon>Clostridia</taxon>
        <taxon>Lachnospirales</taxon>
        <taxon>Lachnospiraceae</taxon>
        <taxon>Agathobacter</taxon>
    </lineage>
</organism>
<dbReference type="Proteomes" id="UP000266698">
    <property type="component" value="Unassembled WGS sequence"/>
</dbReference>
<dbReference type="AlphaFoldDB" id="A0A396FGL2"/>
<evidence type="ECO:0000313" key="6">
    <source>
        <dbReference type="Proteomes" id="UP000283431"/>
    </source>
</evidence>
<comment type="caution">
    <text evidence="4">The sequence shown here is derived from an EMBL/GenBank/DDBJ whole genome shotgun (WGS) entry which is preliminary data.</text>
</comment>
<protein>
    <submittedName>
        <fullName evidence="4">HD domain-containing protein</fullName>
    </submittedName>
</protein>
<dbReference type="InterPro" id="IPR003607">
    <property type="entry name" value="HD/PDEase_dom"/>
</dbReference>
<accession>A0A396FGL2</accession>
<dbReference type="SMART" id="SM00471">
    <property type="entry name" value="HDc"/>
    <property type="match status" value="1"/>
</dbReference>
<gene>
    <name evidence="4" type="ORF">DW001_10835</name>
    <name evidence="3" type="ORF">DW975_09760</name>
    <name evidence="2" type="ORF">DXA03_08960</name>
</gene>
<evidence type="ECO:0000313" key="2">
    <source>
        <dbReference type="EMBL" id="RGZ17912.1"/>
    </source>
</evidence>
<dbReference type="EMBL" id="QSDV01000014">
    <property type="protein sequence ID" value="RGZ17912.1"/>
    <property type="molecule type" value="Genomic_DNA"/>
</dbReference>
<dbReference type="Pfam" id="PF01966">
    <property type="entry name" value="HD"/>
    <property type="match status" value="1"/>
</dbReference>
<dbReference type="EMBL" id="QSEN01000016">
    <property type="protein sequence ID" value="RGZ74797.1"/>
    <property type="molecule type" value="Genomic_DNA"/>
</dbReference>